<dbReference type="InterPro" id="IPR016160">
    <property type="entry name" value="Ald_DH_CS_CYS"/>
</dbReference>
<keyword evidence="9" id="KW-1185">Reference proteome</keyword>
<dbReference type="InterPro" id="IPR016163">
    <property type="entry name" value="Ald_DH_C"/>
</dbReference>
<protein>
    <recommendedName>
        <fullName evidence="3">aldehyde dehydrogenase (NAD(+))</fullName>
        <ecNumber evidence="3">1.2.1.3</ecNumber>
    </recommendedName>
</protein>
<evidence type="ECO:0000256" key="2">
    <source>
        <dbReference type="ARBA" id="ARBA00023002"/>
    </source>
</evidence>
<dbReference type="PROSITE" id="PS00687">
    <property type="entry name" value="ALDEHYDE_DEHYDR_GLU"/>
    <property type="match status" value="1"/>
</dbReference>
<dbReference type="Gene3D" id="3.40.309.10">
    <property type="entry name" value="Aldehyde Dehydrogenase, Chain A, domain 2"/>
    <property type="match status" value="1"/>
</dbReference>
<sequence length="479" mass="50702">MITFDKLLVGGVWTAPASSDVLSVRSPHDQSLVGVVPEASVADVDRAVAAARAAFDHGPWPRMAPEERRRVVARFNELHSARADELAALITSENGSAIWFTGMLQRNLKDFNNDFIDIAAGFDWETELPGEGGRRTVVRRAPVGVVAAVIPWNAPHQSALVKMVPALLAGCTVILKPSPETAVDGLRLAELLAEAGFPEGVVSVLPADREVSEYLIAHPGVDKIAFTGSTAAGRRIAAVAGGQFKRVSLELGGKSAAIVLPDADVARAATALKGLSLGNNGEACIAQTRILAPRSRYDEVVDAIAAMMRDVTVGDPLDPVTWIGPMVRQAQQQRVRSYIEAGIAEGARLVLGGPDAPDTPGLEKGFYVRPTLFADVTNSMKIAQEEIFGPVLAVIPFDTEDEAVAIANDSPYGLAGGVWTADPEHGLEVARRIRTGTFSVNGASRDMRTPFGGFKASGIGREYGAAGLSAYTEYQSIGM</sequence>
<dbReference type="EC" id="1.2.1.3" evidence="3"/>
<evidence type="ECO:0000256" key="4">
    <source>
        <dbReference type="ARBA" id="ARBA00049194"/>
    </source>
</evidence>
<evidence type="ECO:0000256" key="6">
    <source>
        <dbReference type="RuleBase" id="RU003345"/>
    </source>
</evidence>
<dbReference type="EMBL" id="SIXH01000026">
    <property type="protein sequence ID" value="TBO60758.1"/>
    <property type="molecule type" value="Genomic_DNA"/>
</dbReference>
<comment type="caution">
    <text evidence="8">The sequence shown here is derived from an EMBL/GenBank/DDBJ whole genome shotgun (WGS) entry which is preliminary data.</text>
</comment>
<dbReference type="SUPFAM" id="SSF53720">
    <property type="entry name" value="ALDH-like"/>
    <property type="match status" value="1"/>
</dbReference>
<evidence type="ECO:0000313" key="9">
    <source>
        <dbReference type="Proteomes" id="UP000292452"/>
    </source>
</evidence>
<feature type="domain" description="Aldehyde dehydrogenase" evidence="7">
    <location>
        <begin position="13"/>
        <end position="477"/>
    </location>
</feature>
<dbReference type="AlphaFoldDB" id="A0A4Q9HZF8"/>
<dbReference type="InterPro" id="IPR015590">
    <property type="entry name" value="Aldehyde_DH_dom"/>
</dbReference>
<evidence type="ECO:0000256" key="1">
    <source>
        <dbReference type="ARBA" id="ARBA00009986"/>
    </source>
</evidence>
<dbReference type="RefSeq" id="WP_131122310.1">
    <property type="nucleotide sequence ID" value="NZ_SIXH01000026.1"/>
</dbReference>
<dbReference type="InterPro" id="IPR029510">
    <property type="entry name" value="Ald_DH_CS_GLU"/>
</dbReference>
<feature type="active site" evidence="5">
    <location>
        <position position="250"/>
    </location>
</feature>
<dbReference type="FunFam" id="3.40.309.10:FF:000012">
    <property type="entry name" value="Betaine aldehyde dehydrogenase"/>
    <property type="match status" value="1"/>
</dbReference>
<dbReference type="PROSITE" id="PS00070">
    <property type="entry name" value="ALDEHYDE_DEHYDR_CYS"/>
    <property type="match status" value="1"/>
</dbReference>
<dbReference type="CDD" id="cd07139">
    <property type="entry name" value="ALDH_AldA-Rv0768"/>
    <property type="match status" value="1"/>
</dbReference>
<dbReference type="Proteomes" id="UP000292452">
    <property type="component" value="Unassembled WGS sequence"/>
</dbReference>
<evidence type="ECO:0000256" key="3">
    <source>
        <dbReference type="ARBA" id="ARBA00024226"/>
    </source>
</evidence>
<dbReference type="GO" id="GO:0004029">
    <property type="term" value="F:aldehyde dehydrogenase (NAD+) activity"/>
    <property type="evidence" value="ECO:0007669"/>
    <property type="project" value="UniProtKB-EC"/>
</dbReference>
<evidence type="ECO:0000256" key="5">
    <source>
        <dbReference type="PROSITE-ProRule" id="PRU10007"/>
    </source>
</evidence>
<keyword evidence="2 6" id="KW-0560">Oxidoreductase</keyword>
<name>A0A4Q9HZF8_STRKA</name>
<comment type="catalytic activity">
    <reaction evidence="4">
        <text>an aldehyde + NAD(+) + H2O = a carboxylate + NADH + 2 H(+)</text>
        <dbReference type="Rhea" id="RHEA:16185"/>
        <dbReference type="ChEBI" id="CHEBI:15377"/>
        <dbReference type="ChEBI" id="CHEBI:15378"/>
        <dbReference type="ChEBI" id="CHEBI:17478"/>
        <dbReference type="ChEBI" id="CHEBI:29067"/>
        <dbReference type="ChEBI" id="CHEBI:57540"/>
        <dbReference type="ChEBI" id="CHEBI:57945"/>
        <dbReference type="EC" id="1.2.1.3"/>
    </reaction>
</comment>
<organism evidence="8 9">
    <name type="scientific">Streptomyces kasugaensis</name>
    <dbReference type="NCBI Taxonomy" id="1946"/>
    <lineage>
        <taxon>Bacteria</taxon>
        <taxon>Bacillati</taxon>
        <taxon>Actinomycetota</taxon>
        <taxon>Actinomycetes</taxon>
        <taxon>Kitasatosporales</taxon>
        <taxon>Streptomycetaceae</taxon>
        <taxon>Streptomyces</taxon>
    </lineage>
</organism>
<evidence type="ECO:0000313" key="8">
    <source>
        <dbReference type="EMBL" id="TBO60758.1"/>
    </source>
</evidence>
<dbReference type="InterPro" id="IPR016161">
    <property type="entry name" value="Ald_DH/histidinol_DH"/>
</dbReference>
<dbReference type="Gene3D" id="3.40.605.10">
    <property type="entry name" value="Aldehyde Dehydrogenase, Chain A, domain 1"/>
    <property type="match status" value="1"/>
</dbReference>
<comment type="similarity">
    <text evidence="1 6">Belongs to the aldehyde dehydrogenase family.</text>
</comment>
<dbReference type="FunFam" id="3.40.605.10:FF:000007">
    <property type="entry name" value="NAD/NADP-dependent betaine aldehyde dehydrogenase"/>
    <property type="match status" value="1"/>
</dbReference>
<accession>A0A4Q9HZF8</accession>
<evidence type="ECO:0000259" key="7">
    <source>
        <dbReference type="Pfam" id="PF00171"/>
    </source>
</evidence>
<dbReference type="PANTHER" id="PTHR42804:SF1">
    <property type="entry name" value="ALDEHYDE DEHYDROGENASE-RELATED"/>
    <property type="match status" value="1"/>
</dbReference>
<dbReference type="InterPro" id="IPR016162">
    <property type="entry name" value="Ald_DH_N"/>
</dbReference>
<gene>
    <name evidence="8" type="ORF">EYS09_04800</name>
</gene>
<dbReference type="PANTHER" id="PTHR42804">
    <property type="entry name" value="ALDEHYDE DEHYDROGENASE"/>
    <property type="match status" value="1"/>
</dbReference>
<reference evidence="8 9" key="1">
    <citation type="submission" date="2019-02" db="EMBL/GenBank/DDBJ databases">
        <title>Draft Genome Sequence of Streptomyces sp. AM-2504, identified by 16S rRNA comparative analysis as a Streptomyces Kasugaensis strain.</title>
        <authorList>
            <person name="Napolioni V."/>
            <person name="Giuliodori A.M."/>
            <person name="Spurio R."/>
            <person name="Fabbretti A."/>
        </authorList>
    </citation>
    <scope>NUCLEOTIDE SEQUENCE [LARGE SCALE GENOMIC DNA]</scope>
    <source>
        <strain evidence="8 9">AM-2504</strain>
    </source>
</reference>
<dbReference type="Pfam" id="PF00171">
    <property type="entry name" value="Aldedh"/>
    <property type="match status" value="1"/>
</dbReference>
<proteinExistence type="inferred from homology"/>